<dbReference type="OrthoDB" id="2020972at2759"/>
<keyword evidence="5" id="KW-0067">ATP-binding</keyword>
<dbReference type="Gene3D" id="3.40.50.300">
    <property type="entry name" value="P-loop containing nucleotide triphosphate hydrolases"/>
    <property type="match status" value="1"/>
</dbReference>
<comment type="subcellular location">
    <subcellularLocation>
        <location evidence="1">Nucleus</location>
    </subcellularLocation>
</comment>
<keyword evidence="3" id="KW-0378">Hydrolase</keyword>
<feature type="domain" description="Helicase ATP-binding" evidence="8">
    <location>
        <begin position="578"/>
        <end position="785"/>
    </location>
</feature>
<dbReference type="InterPro" id="IPR001650">
    <property type="entry name" value="Helicase_C-like"/>
</dbReference>
<dbReference type="Gene3D" id="3.40.50.10810">
    <property type="entry name" value="Tandem AAA-ATPase domain"/>
    <property type="match status" value="1"/>
</dbReference>
<feature type="compositionally biased region" description="Acidic residues" evidence="7">
    <location>
        <begin position="137"/>
        <end position="148"/>
    </location>
</feature>
<evidence type="ECO:0000256" key="7">
    <source>
        <dbReference type="SAM" id="MobiDB-lite"/>
    </source>
</evidence>
<evidence type="ECO:0000313" key="11">
    <source>
        <dbReference type="Proteomes" id="UP000035740"/>
    </source>
</evidence>
<name>A0A0J8B8Q4_BETVV</name>
<dbReference type="GO" id="GO:0016787">
    <property type="term" value="F:hydrolase activity"/>
    <property type="evidence" value="ECO:0007669"/>
    <property type="project" value="UniProtKB-KW"/>
</dbReference>
<reference evidence="10 11" key="1">
    <citation type="journal article" date="2014" name="Nature">
        <title>The genome of the recently domesticated crop plant sugar beet (Beta vulgaris).</title>
        <authorList>
            <person name="Dohm J.C."/>
            <person name="Minoche A.E."/>
            <person name="Holtgrawe D."/>
            <person name="Capella-Gutierrez S."/>
            <person name="Zakrzewski F."/>
            <person name="Tafer H."/>
            <person name="Rupp O."/>
            <person name="Sorensen T.R."/>
            <person name="Stracke R."/>
            <person name="Reinhardt R."/>
            <person name="Goesmann A."/>
            <person name="Kraft T."/>
            <person name="Schulz B."/>
            <person name="Stadler P.F."/>
            <person name="Schmidt T."/>
            <person name="Gabaldon T."/>
            <person name="Lehrach H."/>
            <person name="Weisshaar B."/>
            <person name="Himmelbauer H."/>
        </authorList>
    </citation>
    <scope>NUCLEOTIDE SEQUENCE [LARGE SCALE GENOMIC DNA]</scope>
    <source>
        <tissue evidence="10">Taproot</tissue>
    </source>
</reference>
<dbReference type="PANTHER" id="PTHR45821">
    <property type="entry name" value="SNF2 DOMAIN-CONTAINING PROTEIN CLASSY 2-RELATED"/>
    <property type="match status" value="1"/>
</dbReference>
<dbReference type="GO" id="GO:0005524">
    <property type="term" value="F:ATP binding"/>
    <property type="evidence" value="ECO:0007669"/>
    <property type="project" value="UniProtKB-KW"/>
</dbReference>
<protein>
    <submittedName>
        <fullName evidence="10">Uncharacterized protein</fullName>
    </submittedName>
</protein>
<feature type="compositionally biased region" description="Low complexity" evidence="7">
    <location>
        <begin position="169"/>
        <end position="180"/>
    </location>
</feature>
<evidence type="ECO:0000256" key="6">
    <source>
        <dbReference type="ARBA" id="ARBA00023242"/>
    </source>
</evidence>
<dbReference type="PROSITE" id="PS51194">
    <property type="entry name" value="HELICASE_CTER"/>
    <property type="match status" value="1"/>
</dbReference>
<feature type="region of interest" description="Disordered" evidence="7">
    <location>
        <begin position="127"/>
        <end position="355"/>
    </location>
</feature>
<evidence type="ECO:0000256" key="1">
    <source>
        <dbReference type="ARBA" id="ARBA00004123"/>
    </source>
</evidence>
<gene>
    <name evidence="10" type="ORF">BVRB_5g124940</name>
</gene>
<dbReference type="SMART" id="SM00490">
    <property type="entry name" value="HELICc"/>
    <property type="match status" value="1"/>
</dbReference>
<keyword evidence="2" id="KW-0547">Nucleotide-binding</keyword>
<dbReference type="Pfam" id="PF00176">
    <property type="entry name" value="SNF2-rel_dom"/>
    <property type="match status" value="1"/>
</dbReference>
<evidence type="ECO:0000259" key="9">
    <source>
        <dbReference type="PROSITE" id="PS51194"/>
    </source>
</evidence>
<dbReference type="Gramene" id="KMS97664">
    <property type="protein sequence ID" value="KMS97664"/>
    <property type="gene ID" value="BVRB_5g124940"/>
</dbReference>
<dbReference type="SUPFAM" id="SSF52540">
    <property type="entry name" value="P-loop containing nucleoside triphosphate hydrolases"/>
    <property type="match status" value="2"/>
</dbReference>
<feature type="compositionally biased region" description="Basic residues" evidence="7">
    <location>
        <begin position="249"/>
        <end position="259"/>
    </location>
</feature>
<dbReference type="InterPro" id="IPR044567">
    <property type="entry name" value="CLSY/DRD1"/>
</dbReference>
<evidence type="ECO:0000313" key="10">
    <source>
        <dbReference type="EMBL" id="KMS97664.1"/>
    </source>
</evidence>
<dbReference type="CDD" id="cd18793">
    <property type="entry name" value="SF2_C_SNF"/>
    <property type="match status" value="1"/>
</dbReference>
<dbReference type="Pfam" id="PF00271">
    <property type="entry name" value="Helicase_C"/>
    <property type="match status" value="1"/>
</dbReference>
<dbReference type="InterPro" id="IPR000330">
    <property type="entry name" value="SNF2_N"/>
</dbReference>
<accession>A0A0J8B8Q4</accession>
<evidence type="ECO:0000259" key="8">
    <source>
        <dbReference type="PROSITE" id="PS51192"/>
    </source>
</evidence>
<dbReference type="InterPro" id="IPR049730">
    <property type="entry name" value="SNF2/RAD54-like_C"/>
</dbReference>
<dbReference type="eggNOG" id="KOG0390">
    <property type="taxonomic scope" value="Eukaryota"/>
</dbReference>
<feature type="domain" description="Helicase C-terminal" evidence="9">
    <location>
        <begin position="906"/>
        <end position="1070"/>
    </location>
</feature>
<sequence>MEKLLKANKKARIEAKTEFKKKKEKENGTGYFSMGRHDDDDDDDGDDDVEAMVIDEAEFLKGIRHSEFEKNSPIKTEMGVDETANLGTFDDVHHVDNVFDEGLGEKKEMGIKNDYLLGEDSDNSVEIIEERWNPLGMDDDGSEDDDDNGDHHVTEDINEKKAEYSGEKSVMSDVESSSSSSEEDDNVDTDHDFDEENPEDSSSSELLSSDDDDDHVHVHEDGGDHVHVHHDDGGGDHVHDDGNGSRSVMKNKHERKKKVQVSSADYGKRATTIDNPIEKNSPRKKSGTIHFPITVDETTPSPFPFSSPSGSRYRFRAHGKDSKLPDDGGEKTQERPPKKENVEVEPTLEKKQRKKKLKPKEIENILLNTILEKGNAELGDYFVTSMDHEEDLIRKFRFGVKTVLPDEKSEYEIELESLFQELNFGLGVIDIGSETSCLDHNEKEDAVLCDSAIMQEKLCSQGKHYLIHDEEIGIRCKFCLFVELEIRDVTPDFNKNLFGSSTHRYCGKFPNDTNVSSDRFELPGSNNDFAADHENDTRGTVWDLIPGTKDNLYEHQQKGFEFMWTNVAGGIKLENLNNNSKYGLGGCIICHAPGTGKTRLAIVFLQSFIKQYSMSKPIIIAPSSMLLTWEEEFARWNVDVPFLNLNNAELSRKEIEALAYVDNLKNCKAVRETKLCIWAMGKGILGISYTLFEQLAGEREDKEKKETHNKKDSYKKERYEIVKKALLEQTGVLILDEGHTPRNETSKIWKVLSEVKTKRRIILSGTPFQNNFEELYNTISLVREEFGDPFNRGVYLKGGPKIRTDKKIEDLRNRMKHFVHVHKGEILRTTLLGLFHSVLILNPSELQTTYFKHLANVRNGLKSDHLVSIASVHPWLLCTSEPLPDFVDEKTLNKHKTDLAAGVKTQFLFELIKLSKGEKVLVFSQFLHPLTFIGDLLKLHMNWSEGTEFLFMEGKQRPKLRQSLIKLFNDPGSEARVLLASTKACCEGIHLVGASRVVLLDVVWNPSVERQAISRAYRLGQTKDVFVYHLITAGTLEGDKYYRQVEKDRLSEKVFTCTEGEGGQNTTTLSSVSEDRILNEMRQHEKLQHMFKDIIYQPKADKLIESFGPLNQ</sequence>
<dbReference type="Proteomes" id="UP000035740">
    <property type="component" value="Unassembled WGS sequence"/>
</dbReference>
<proteinExistence type="predicted"/>
<organism evidence="10 11">
    <name type="scientific">Beta vulgaris subsp. vulgaris</name>
    <name type="common">Beet</name>
    <dbReference type="NCBI Taxonomy" id="3555"/>
    <lineage>
        <taxon>Eukaryota</taxon>
        <taxon>Viridiplantae</taxon>
        <taxon>Streptophyta</taxon>
        <taxon>Embryophyta</taxon>
        <taxon>Tracheophyta</taxon>
        <taxon>Spermatophyta</taxon>
        <taxon>Magnoliopsida</taxon>
        <taxon>eudicotyledons</taxon>
        <taxon>Gunneridae</taxon>
        <taxon>Pentapetalae</taxon>
        <taxon>Caryophyllales</taxon>
        <taxon>Chenopodiaceae</taxon>
        <taxon>Betoideae</taxon>
        <taxon>Beta</taxon>
    </lineage>
</organism>
<dbReference type="PROSITE" id="PS51192">
    <property type="entry name" value="HELICASE_ATP_BIND_1"/>
    <property type="match status" value="1"/>
</dbReference>
<evidence type="ECO:0000256" key="2">
    <source>
        <dbReference type="ARBA" id="ARBA00022741"/>
    </source>
</evidence>
<keyword evidence="4" id="KW-0347">Helicase</keyword>
<evidence type="ECO:0000256" key="4">
    <source>
        <dbReference type="ARBA" id="ARBA00022806"/>
    </source>
</evidence>
<evidence type="ECO:0000256" key="3">
    <source>
        <dbReference type="ARBA" id="ARBA00022801"/>
    </source>
</evidence>
<keyword evidence="11" id="KW-1185">Reference proteome</keyword>
<keyword evidence="6" id="KW-0539">Nucleus</keyword>
<dbReference type="InterPro" id="IPR027417">
    <property type="entry name" value="P-loop_NTPase"/>
</dbReference>
<dbReference type="SMART" id="SM00487">
    <property type="entry name" value="DEXDc"/>
    <property type="match status" value="1"/>
</dbReference>
<dbReference type="EMBL" id="KQ090298">
    <property type="protein sequence ID" value="KMS97664.1"/>
    <property type="molecule type" value="Genomic_DNA"/>
</dbReference>
<feature type="compositionally biased region" description="Basic and acidic residues" evidence="7">
    <location>
        <begin position="214"/>
        <end position="243"/>
    </location>
</feature>
<feature type="compositionally biased region" description="Acidic residues" evidence="7">
    <location>
        <begin position="39"/>
        <end position="48"/>
    </location>
</feature>
<feature type="compositionally biased region" description="Basic and acidic residues" evidence="7">
    <location>
        <begin position="149"/>
        <end position="166"/>
    </location>
</feature>
<dbReference type="PANTHER" id="PTHR45821:SF5">
    <property type="entry name" value="SNF2 DOMAIN-CONTAINING PROTEIN CLASSY 4"/>
    <property type="match status" value="1"/>
</dbReference>
<feature type="compositionally biased region" description="Basic and acidic residues" evidence="7">
    <location>
        <begin position="318"/>
        <end position="350"/>
    </location>
</feature>
<dbReference type="GO" id="GO:0005634">
    <property type="term" value="C:nucleus"/>
    <property type="evidence" value="ECO:0007669"/>
    <property type="project" value="UniProtKB-SubCell"/>
</dbReference>
<dbReference type="GO" id="GO:0004386">
    <property type="term" value="F:helicase activity"/>
    <property type="evidence" value="ECO:0007669"/>
    <property type="project" value="UniProtKB-KW"/>
</dbReference>
<feature type="compositionally biased region" description="Acidic residues" evidence="7">
    <location>
        <begin position="181"/>
        <end position="199"/>
    </location>
</feature>
<dbReference type="OMA" id="CESINEK"/>
<feature type="region of interest" description="Disordered" evidence="7">
    <location>
        <begin position="16"/>
        <end position="48"/>
    </location>
</feature>
<dbReference type="GO" id="GO:0080188">
    <property type="term" value="P:gene silencing by siRNA-directed DNA methylation"/>
    <property type="evidence" value="ECO:0007669"/>
    <property type="project" value="InterPro"/>
</dbReference>
<dbReference type="InterPro" id="IPR038718">
    <property type="entry name" value="SNF2-like_sf"/>
</dbReference>
<evidence type="ECO:0000256" key="5">
    <source>
        <dbReference type="ARBA" id="ARBA00022840"/>
    </source>
</evidence>
<dbReference type="AlphaFoldDB" id="A0A0J8B8Q4"/>
<dbReference type="InterPro" id="IPR014001">
    <property type="entry name" value="Helicase_ATP-bd"/>
</dbReference>